<dbReference type="InterPro" id="IPR025283">
    <property type="entry name" value="DUF4042"/>
</dbReference>
<dbReference type="InterPro" id="IPR016024">
    <property type="entry name" value="ARM-type_fold"/>
</dbReference>
<dbReference type="EMBL" id="VDEP01000115">
    <property type="protein sequence ID" value="KAA1129987.1"/>
    <property type="molecule type" value="Genomic_DNA"/>
</dbReference>
<dbReference type="AlphaFoldDB" id="A0A5B0P1H7"/>
<protein>
    <recommendedName>
        <fullName evidence="2">DUF4042 domain-containing protein</fullName>
    </recommendedName>
</protein>
<dbReference type="Pfam" id="PF13251">
    <property type="entry name" value="DUF4042"/>
    <property type="match status" value="1"/>
</dbReference>
<dbReference type="Proteomes" id="UP000324748">
    <property type="component" value="Unassembled WGS sequence"/>
</dbReference>
<dbReference type="SUPFAM" id="SSF48371">
    <property type="entry name" value="ARM repeat"/>
    <property type="match status" value="1"/>
</dbReference>
<evidence type="ECO:0000259" key="2">
    <source>
        <dbReference type="Pfam" id="PF13251"/>
    </source>
</evidence>
<proteinExistence type="predicted"/>
<dbReference type="PANTHER" id="PTHR13366">
    <property type="entry name" value="MALARIA ANTIGEN-RELATED"/>
    <property type="match status" value="1"/>
</dbReference>
<dbReference type="InterPro" id="IPR052107">
    <property type="entry name" value="HEAT6"/>
</dbReference>
<gene>
    <name evidence="3" type="ORF">PGT21_002291</name>
    <name evidence="4" type="ORF">PGTUg99_007128</name>
</gene>
<feature type="domain" description="DUF4042" evidence="2">
    <location>
        <begin position="209"/>
        <end position="377"/>
    </location>
</feature>
<sequence>MPRDEKDLTGILNDVLAHDYQARLKALRELKSLLGRPFNLDDFPDTARVSLAKSILAFPVTAKLASQVLLQIVSNSSPIILSRQSQAIIQPIILAFSSATQHLNSTIPSKDPLVKIIYMIRILTTMIAKAGSCALINLSDQIACIQRCYQPITPPQPFHPPERIVLGSQAHQKAASPAPRIYAQSSDSETNSEGESTSIASTNAQAVQCRLDALTCLRTMAQSDPKALHPFWPDLLPAHEYRTQQPYTLLNVIERDCQLMVRLRACSVMKMMLQGAGAYMAIAEENNRRVSYISLSAKLASITIELHRRLGNLLKAPVVALELTREVLEVCEALTVVSAYHRISTPILDPLLKPMIGLLTSIDSEISIQSRKTLTSILKHFSSISKSTSLDIKPLVEEIAMIGCDCLLSEPSKISALLWNDLLKTALPFLDWNEALVKKVLNLQSLFEKIPDDEEELRSKLNLIGSLTVLFPGVQFDAIYLSWVRARLREVGLDSLDMVVSSKSERVLSYLSGNIIWDLQAVCDDVRAIRLLGIIISKRFIIQPLELVTKVIFYLLDYFDNNVPTVDPDEKGVSTRTWTLANCLDAIGDLANRQALDAPFDLGFWTQILDVTHRLLSRGGNRSNPLKTNCVRMIGVALCKLPIREPLSAELGDVVDKALDTAFDCLGDTLAKVQWNAASALRQILLVLIDDDLADPDGQVSELKNRVCERLSDTLESSSSFKVRIQVCLGLQVARAGLSAQILRSITTTKEKLDDEFERRQIPNKEIEHAERLRLELDKLLVDDSLETPG</sequence>
<evidence type="ECO:0000256" key="1">
    <source>
        <dbReference type="SAM" id="MobiDB-lite"/>
    </source>
</evidence>
<evidence type="ECO:0000313" key="3">
    <source>
        <dbReference type="EMBL" id="KAA1093899.1"/>
    </source>
</evidence>
<evidence type="ECO:0000313" key="6">
    <source>
        <dbReference type="Proteomes" id="UP000325313"/>
    </source>
</evidence>
<reference evidence="5 6" key="1">
    <citation type="submission" date="2019-05" db="EMBL/GenBank/DDBJ databases">
        <title>Emergence of the Ug99 lineage of the wheat stem rust pathogen through somatic hybridization.</title>
        <authorList>
            <person name="Li F."/>
            <person name="Upadhyaya N.M."/>
            <person name="Sperschneider J."/>
            <person name="Matny O."/>
            <person name="Nguyen-Phuc H."/>
            <person name="Mago R."/>
            <person name="Raley C."/>
            <person name="Miller M.E."/>
            <person name="Silverstein K.A.T."/>
            <person name="Henningsen E."/>
            <person name="Hirsch C.D."/>
            <person name="Visser B."/>
            <person name="Pretorius Z.A."/>
            <person name="Steffenson B.J."/>
            <person name="Schwessinger B."/>
            <person name="Dodds P.N."/>
            <person name="Figueroa M."/>
        </authorList>
    </citation>
    <scope>NUCLEOTIDE SEQUENCE [LARGE SCALE GENOMIC DNA]</scope>
    <source>
        <strain evidence="3">21-0</strain>
        <strain evidence="4 6">Ug99</strain>
    </source>
</reference>
<accession>A0A5B0P1H7</accession>
<dbReference type="OrthoDB" id="422637at2759"/>
<dbReference type="Proteomes" id="UP000325313">
    <property type="component" value="Unassembled WGS sequence"/>
</dbReference>
<dbReference type="EMBL" id="VSWC01000079">
    <property type="protein sequence ID" value="KAA1093899.1"/>
    <property type="molecule type" value="Genomic_DNA"/>
</dbReference>
<comment type="caution">
    <text evidence="3">The sequence shown here is derived from an EMBL/GenBank/DDBJ whole genome shotgun (WGS) entry which is preliminary data.</text>
</comment>
<organism evidence="3 5">
    <name type="scientific">Puccinia graminis f. sp. tritici</name>
    <dbReference type="NCBI Taxonomy" id="56615"/>
    <lineage>
        <taxon>Eukaryota</taxon>
        <taxon>Fungi</taxon>
        <taxon>Dikarya</taxon>
        <taxon>Basidiomycota</taxon>
        <taxon>Pucciniomycotina</taxon>
        <taxon>Pucciniomycetes</taxon>
        <taxon>Pucciniales</taxon>
        <taxon>Pucciniaceae</taxon>
        <taxon>Puccinia</taxon>
    </lineage>
</organism>
<keyword evidence="5" id="KW-1185">Reference proteome</keyword>
<evidence type="ECO:0000313" key="5">
    <source>
        <dbReference type="Proteomes" id="UP000324748"/>
    </source>
</evidence>
<name>A0A5B0P1H7_PUCGR</name>
<feature type="region of interest" description="Disordered" evidence="1">
    <location>
        <begin position="176"/>
        <end position="199"/>
    </location>
</feature>
<evidence type="ECO:0000313" key="4">
    <source>
        <dbReference type="EMBL" id="KAA1129987.1"/>
    </source>
</evidence>
<dbReference type="PANTHER" id="PTHR13366:SF0">
    <property type="entry name" value="HEAT REPEAT-CONTAINING PROTEIN 6"/>
    <property type="match status" value="1"/>
</dbReference>
<feature type="compositionally biased region" description="Polar residues" evidence="1">
    <location>
        <begin position="183"/>
        <end position="199"/>
    </location>
</feature>